<feature type="transmembrane region" description="Helical" evidence="6">
    <location>
        <begin position="45"/>
        <end position="70"/>
    </location>
</feature>
<dbReference type="PANTHER" id="PTHR30086">
    <property type="entry name" value="ARGININE EXPORTER PROTEIN ARGO"/>
    <property type="match status" value="1"/>
</dbReference>
<name>A0ABN4TSE0_9BURK</name>
<proteinExistence type="predicted"/>
<keyword evidence="4 6" id="KW-1133">Transmembrane helix</keyword>
<keyword evidence="7" id="KW-0732">Signal</keyword>
<evidence type="ECO:0000256" key="6">
    <source>
        <dbReference type="SAM" id="Phobius"/>
    </source>
</evidence>
<keyword evidence="9" id="KW-1185">Reference proteome</keyword>
<accession>A0ABN4TSE0</accession>
<organism evidence="8 9">
    <name type="scientific">Cupriavidus malaysiensis</name>
    <dbReference type="NCBI Taxonomy" id="367825"/>
    <lineage>
        <taxon>Bacteria</taxon>
        <taxon>Pseudomonadati</taxon>
        <taxon>Pseudomonadota</taxon>
        <taxon>Betaproteobacteria</taxon>
        <taxon>Burkholderiales</taxon>
        <taxon>Burkholderiaceae</taxon>
        <taxon>Cupriavidus</taxon>
    </lineage>
</organism>
<gene>
    <name evidence="8" type="ORF">BKK80_29640</name>
</gene>
<evidence type="ECO:0000256" key="5">
    <source>
        <dbReference type="ARBA" id="ARBA00023136"/>
    </source>
</evidence>
<evidence type="ECO:0000256" key="3">
    <source>
        <dbReference type="ARBA" id="ARBA00022692"/>
    </source>
</evidence>
<evidence type="ECO:0000256" key="2">
    <source>
        <dbReference type="ARBA" id="ARBA00022475"/>
    </source>
</evidence>
<dbReference type="Proteomes" id="UP000177515">
    <property type="component" value="Chromosome 2"/>
</dbReference>
<evidence type="ECO:0000256" key="4">
    <source>
        <dbReference type="ARBA" id="ARBA00022989"/>
    </source>
</evidence>
<evidence type="ECO:0000313" key="9">
    <source>
        <dbReference type="Proteomes" id="UP000177515"/>
    </source>
</evidence>
<dbReference type="PANTHER" id="PTHR30086:SF20">
    <property type="entry name" value="ARGININE EXPORTER PROTEIN ARGO-RELATED"/>
    <property type="match status" value="1"/>
</dbReference>
<evidence type="ECO:0000256" key="1">
    <source>
        <dbReference type="ARBA" id="ARBA00004651"/>
    </source>
</evidence>
<dbReference type="PIRSF" id="PIRSF006324">
    <property type="entry name" value="LeuE"/>
    <property type="match status" value="1"/>
</dbReference>
<dbReference type="InterPro" id="IPR001123">
    <property type="entry name" value="LeuE-type"/>
</dbReference>
<evidence type="ECO:0000256" key="7">
    <source>
        <dbReference type="SAM" id="SignalP"/>
    </source>
</evidence>
<evidence type="ECO:0000313" key="8">
    <source>
        <dbReference type="EMBL" id="AOZ09854.1"/>
    </source>
</evidence>
<feature type="signal peptide" evidence="7">
    <location>
        <begin position="1"/>
        <end position="26"/>
    </location>
</feature>
<sequence>MPDPATLSLFCGAVLMLMLSPGPNTAFVMAHGAACGLRGGVAAALGIAGADLLLTALTASGVTAVVVAWAPALDLIRYAGAAYLLWLAAKALRPARGAGGGGGTAAGASRPAGAAAVFVRGLLNCLLNPKALLFFLVFLPQFVVPGQGPVASQLLVLGALLSAISLLYHALLGALGASLRRLPRARPGLARLQSVALALLMAGLAVRLLLQRAA</sequence>
<feature type="chain" id="PRO_5047355689" evidence="7">
    <location>
        <begin position="27"/>
        <end position="214"/>
    </location>
</feature>
<feature type="transmembrane region" description="Helical" evidence="6">
    <location>
        <begin position="189"/>
        <end position="210"/>
    </location>
</feature>
<keyword evidence="2" id="KW-1003">Cell membrane</keyword>
<protein>
    <submittedName>
        <fullName evidence="8">Lysine transporter LysE</fullName>
    </submittedName>
</protein>
<reference evidence="8 9" key="1">
    <citation type="submission" date="2016-10" db="EMBL/GenBank/DDBJ databases">
        <title>Complete genome sequences of three Cupriavidus strains isolated from various Malaysian environments.</title>
        <authorList>
            <person name="Abdullah A.A.-A."/>
            <person name="Shafie N.A.H."/>
            <person name="Lau N.S."/>
        </authorList>
    </citation>
    <scope>NUCLEOTIDE SEQUENCE [LARGE SCALE GENOMIC DNA]</scope>
    <source>
        <strain evidence="8 9">USMAA1020</strain>
    </source>
</reference>
<dbReference type="Pfam" id="PF01810">
    <property type="entry name" value="LysE"/>
    <property type="match status" value="1"/>
</dbReference>
<comment type="subcellular location">
    <subcellularLocation>
        <location evidence="1">Cell membrane</location>
        <topology evidence="1">Multi-pass membrane protein</topology>
    </subcellularLocation>
</comment>
<feature type="transmembrane region" description="Helical" evidence="6">
    <location>
        <begin position="131"/>
        <end position="148"/>
    </location>
</feature>
<keyword evidence="3 6" id="KW-0812">Transmembrane</keyword>
<dbReference type="EMBL" id="CP017755">
    <property type="protein sequence ID" value="AOZ09854.1"/>
    <property type="molecule type" value="Genomic_DNA"/>
</dbReference>
<keyword evidence="5 6" id="KW-0472">Membrane</keyword>
<feature type="transmembrane region" description="Helical" evidence="6">
    <location>
        <begin position="154"/>
        <end position="177"/>
    </location>
</feature>
<dbReference type="RefSeq" id="WP_071019117.1">
    <property type="nucleotide sequence ID" value="NZ_CP017755.1"/>
</dbReference>